<reference evidence="3 4" key="2">
    <citation type="submission" date="2020-07" db="EMBL/GenBank/DDBJ databases">
        <authorList>
            <person name="Yu X."/>
        </authorList>
    </citation>
    <scope>NUCLEOTIDE SEQUENCE [LARGE SCALE GENOMIC DNA]</scope>
    <source>
        <strain evidence="4">24</strain>
    </source>
</reference>
<dbReference type="Pfam" id="PF00501">
    <property type="entry name" value="AMP-binding"/>
    <property type="match status" value="1"/>
</dbReference>
<accession>A0A7D6DVS4</accession>
<evidence type="ECO:0000313" key="4">
    <source>
        <dbReference type="Proteomes" id="UP000510682"/>
    </source>
</evidence>
<dbReference type="PROSITE" id="PS00455">
    <property type="entry name" value="AMP_BINDING"/>
    <property type="match status" value="1"/>
</dbReference>
<dbReference type="InterPro" id="IPR050237">
    <property type="entry name" value="ATP-dep_AMP-bd_enzyme"/>
</dbReference>
<dbReference type="Pfam" id="PF13193">
    <property type="entry name" value="AMP-binding_C"/>
    <property type="match status" value="1"/>
</dbReference>
<dbReference type="Gene3D" id="3.30.300.30">
    <property type="match status" value="1"/>
</dbReference>
<organism evidence="3 4">
    <name type="scientific">Mycobacterium vicinigordonae</name>
    <dbReference type="NCBI Taxonomy" id="1719132"/>
    <lineage>
        <taxon>Bacteria</taxon>
        <taxon>Bacillati</taxon>
        <taxon>Actinomycetota</taxon>
        <taxon>Actinomycetes</taxon>
        <taxon>Mycobacteriales</taxon>
        <taxon>Mycobacteriaceae</taxon>
        <taxon>Mycobacterium</taxon>
    </lineage>
</organism>
<dbReference type="Proteomes" id="UP000510682">
    <property type="component" value="Chromosome"/>
</dbReference>
<keyword evidence="4" id="KW-1185">Reference proteome</keyword>
<protein>
    <submittedName>
        <fullName evidence="3">Acyl-CoA synthetase</fullName>
    </submittedName>
</protein>
<dbReference type="PANTHER" id="PTHR43767">
    <property type="entry name" value="LONG-CHAIN-FATTY-ACID--COA LIGASE"/>
    <property type="match status" value="1"/>
</dbReference>
<reference evidence="4" key="3">
    <citation type="submission" date="2023-07" db="EMBL/GenBank/DDBJ databases">
        <title>Description of Mycobacterium gordonae subsp. intergordonae subsp.nov. and Mycobacterium gordonae subsp. gordonae subsp. nov.</title>
        <authorList>
            <person name="Huang H."/>
        </authorList>
    </citation>
    <scope>NUCLEOTIDE SEQUENCE [LARGE SCALE GENOMIC DNA]</scope>
    <source>
        <strain evidence="4">24</strain>
    </source>
</reference>
<dbReference type="InterPro" id="IPR000873">
    <property type="entry name" value="AMP-dep_synth/lig_dom"/>
</dbReference>
<dbReference type="PANTHER" id="PTHR43767:SF1">
    <property type="entry name" value="NONRIBOSOMAL PEPTIDE SYNTHASE PES1 (EUROFUNG)-RELATED"/>
    <property type="match status" value="1"/>
</dbReference>
<name>A0A7D6DVS4_9MYCO</name>
<proteinExistence type="predicted"/>
<dbReference type="InterPro" id="IPR045851">
    <property type="entry name" value="AMP-bd_C_sf"/>
</dbReference>
<gene>
    <name evidence="3" type="ORF">H0P51_15720</name>
</gene>
<dbReference type="KEGG" id="mgor:H0P51_15720"/>
<dbReference type="GO" id="GO:0016878">
    <property type="term" value="F:acid-thiol ligase activity"/>
    <property type="evidence" value="ECO:0007669"/>
    <property type="project" value="UniProtKB-ARBA"/>
</dbReference>
<dbReference type="InterPro" id="IPR020845">
    <property type="entry name" value="AMP-binding_CS"/>
</dbReference>
<dbReference type="Gene3D" id="3.40.50.12780">
    <property type="entry name" value="N-terminal domain of ligase-like"/>
    <property type="match status" value="1"/>
</dbReference>
<dbReference type="InterPro" id="IPR042099">
    <property type="entry name" value="ANL_N_sf"/>
</dbReference>
<dbReference type="EMBL" id="CP059165">
    <property type="protein sequence ID" value="QLL05329.1"/>
    <property type="molecule type" value="Genomic_DNA"/>
</dbReference>
<dbReference type="SUPFAM" id="SSF56801">
    <property type="entry name" value="Acetyl-CoA synthetase-like"/>
    <property type="match status" value="1"/>
</dbReference>
<evidence type="ECO:0000313" key="3">
    <source>
        <dbReference type="EMBL" id="QLL05329.1"/>
    </source>
</evidence>
<sequence length="636" mass="66311">MTTVREWPKCSTHHDLSHIEATPLADRNLPASTYDVVTEAETCWPDRVAVHLLPCAQQWAHAESWTYSQLAQTVRRCANLFTVLGLSRRDAVTVMSGNTGLVLAATLGAQAAAIAAPVNPALRAERIVALVRAARSKVIIAAGPELDAAVWSKACQVAAEVGVLAIFAVRPDGALTHAAELKPLSGIVVGYLDTALANQRADTLLCASPSAEDLASYFHTGGTTGAPKLAAHTHGNEVVMAWSLALVSTLPGGSPILAGLPLFHVNAVLVTGLAPLFRGHPVVWLGPDGYRDLAIYQHIWRIIQRYQVAAMSAVPTVYGVLAEIPIDADISTLQVAAVGAAPLPDAVAERFSSRTGIYLSQGYGLTEAACVSAASPSGVARAGSVGLRLPYQRLVAVDISAGGEITELPTGQCGQLMIQGPTVFPGYVGPNGRLEGADALRGGGLLTGDLGYVDADGYVFLVGRTKDIIIRGGHNIDPATIEDAMRAHPAVSDAAAVGRPDRHAGEVPVAYVVTSTTVSDDELVRWAQNTISESAAVPKAIHVVDAIPVTEIGKPFKPALRADAARRAVVEVLVAAGIRGAATQVTAEHDSGGQLVVRVEGLAPADVVAVRDELARLPLIVTFGTNPTHAPKPRSG</sequence>
<feature type="domain" description="AMP-dependent synthetase/ligase" evidence="1">
    <location>
        <begin position="42"/>
        <end position="427"/>
    </location>
</feature>
<evidence type="ECO:0000259" key="2">
    <source>
        <dbReference type="Pfam" id="PF13193"/>
    </source>
</evidence>
<dbReference type="AlphaFoldDB" id="A0A7D6DVS4"/>
<dbReference type="NCBIfam" id="NF005714">
    <property type="entry name" value="PRK07529.1"/>
    <property type="match status" value="1"/>
</dbReference>
<evidence type="ECO:0000259" key="1">
    <source>
        <dbReference type="Pfam" id="PF00501"/>
    </source>
</evidence>
<reference evidence="4" key="1">
    <citation type="submission" date="2020-07" db="EMBL/GenBank/DDBJ databases">
        <title>Description of Mycobacterium gordonae subsp. intergordonae subsp.nov. and Mycobacterium gordonae subsp. gordonae subsp. nov.</title>
        <authorList>
            <person name="Yu X."/>
        </authorList>
    </citation>
    <scope>NUCLEOTIDE SEQUENCE [LARGE SCALE GENOMIC DNA]</scope>
    <source>
        <strain evidence="4">24</strain>
    </source>
</reference>
<dbReference type="InterPro" id="IPR025110">
    <property type="entry name" value="AMP-bd_C"/>
</dbReference>
<feature type="domain" description="AMP-binding enzyme C-terminal" evidence="2">
    <location>
        <begin position="481"/>
        <end position="554"/>
    </location>
</feature>